<dbReference type="AlphaFoldDB" id="A0A8J7K838"/>
<dbReference type="InterPro" id="IPR023198">
    <property type="entry name" value="PGP-like_dom2"/>
</dbReference>
<comment type="caution">
    <text evidence="1">The sequence shown here is derived from an EMBL/GenBank/DDBJ whole genome shotgun (WGS) entry which is preliminary data.</text>
</comment>
<dbReference type="Proteomes" id="UP000604481">
    <property type="component" value="Unassembled WGS sequence"/>
</dbReference>
<evidence type="ECO:0000313" key="1">
    <source>
        <dbReference type="EMBL" id="MBE9608983.1"/>
    </source>
</evidence>
<dbReference type="Gene3D" id="1.10.150.240">
    <property type="entry name" value="Putative phosphatase, domain 2"/>
    <property type="match status" value="1"/>
</dbReference>
<dbReference type="RefSeq" id="WP_194115505.1">
    <property type="nucleotide sequence ID" value="NZ_JADFUA010000003.1"/>
</dbReference>
<dbReference type="CDD" id="cd02603">
    <property type="entry name" value="HAD_sEH-N_like"/>
    <property type="match status" value="1"/>
</dbReference>
<protein>
    <submittedName>
        <fullName evidence="1">HAD family phosphatase</fullName>
    </submittedName>
</protein>
<sequence length="214" mass="24139">MPIRAVVFDFGGVLFDWNPDYLYRDLIPDAEERAWFLREVCNPAWNIQQDAGRSLAAATASKIAEFPEYTRLIEAFYGQWPKTLRGTLPEGMALLDELGALGTPLYGLTNWSAETYPYAEAHYPLLQRFRHIVVSGREGIIKPDPAIYQLMYQHISSDLPDIHPGEIAFIDDSAINAHAASKLGWVGIHHHSIHHTRRDLLAGGIALQQEPQHE</sequence>
<dbReference type="InterPro" id="IPR036412">
    <property type="entry name" value="HAD-like_sf"/>
</dbReference>
<dbReference type="SUPFAM" id="SSF56784">
    <property type="entry name" value="HAD-like"/>
    <property type="match status" value="1"/>
</dbReference>
<dbReference type="EMBL" id="JADFUA010000003">
    <property type="protein sequence ID" value="MBE9608983.1"/>
    <property type="molecule type" value="Genomic_DNA"/>
</dbReference>
<dbReference type="Gene3D" id="3.40.50.1000">
    <property type="entry name" value="HAD superfamily/HAD-like"/>
    <property type="match status" value="1"/>
</dbReference>
<reference evidence="1 2" key="1">
    <citation type="submission" date="2020-10" db="EMBL/GenBank/DDBJ databases">
        <title>The genome sequence of Chitinilyticum litopenaei 4Y14.</title>
        <authorList>
            <person name="Liu Y."/>
        </authorList>
    </citation>
    <scope>NUCLEOTIDE SEQUENCE [LARGE SCALE GENOMIC DNA]</scope>
    <source>
        <strain evidence="1 2">4Y14</strain>
    </source>
</reference>
<proteinExistence type="predicted"/>
<accession>A0A8J7K838</accession>
<name>A0A8J7K838_9NEIS</name>
<dbReference type="Pfam" id="PF00702">
    <property type="entry name" value="Hydrolase"/>
    <property type="match status" value="1"/>
</dbReference>
<evidence type="ECO:0000313" key="2">
    <source>
        <dbReference type="Proteomes" id="UP000604481"/>
    </source>
</evidence>
<organism evidence="1 2">
    <name type="scientific">Chitinilyticum piscinae</name>
    <dbReference type="NCBI Taxonomy" id="2866724"/>
    <lineage>
        <taxon>Bacteria</taxon>
        <taxon>Pseudomonadati</taxon>
        <taxon>Pseudomonadota</taxon>
        <taxon>Betaproteobacteria</taxon>
        <taxon>Neisseriales</taxon>
        <taxon>Chitinibacteraceae</taxon>
        <taxon>Chitinilyticum</taxon>
    </lineage>
</organism>
<gene>
    <name evidence="1" type="ORF">INR99_06460</name>
</gene>
<keyword evidence="2" id="KW-1185">Reference proteome</keyword>
<dbReference type="PANTHER" id="PTHR43611">
    <property type="entry name" value="ALPHA-D-GLUCOSE 1-PHOSPHATE PHOSPHATASE"/>
    <property type="match status" value="1"/>
</dbReference>
<dbReference type="InterPro" id="IPR023214">
    <property type="entry name" value="HAD_sf"/>
</dbReference>
<dbReference type="PANTHER" id="PTHR43611:SF3">
    <property type="entry name" value="FLAVIN MONONUCLEOTIDE HYDROLASE 1, CHLOROPLATIC"/>
    <property type="match status" value="1"/>
</dbReference>